<dbReference type="SUPFAM" id="SSF51556">
    <property type="entry name" value="Metallo-dependent hydrolases"/>
    <property type="match status" value="1"/>
</dbReference>
<dbReference type="InterPro" id="IPR032466">
    <property type="entry name" value="Metal_Hydrolase"/>
</dbReference>
<dbReference type="InterPro" id="IPR013108">
    <property type="entry name" value="Amidohydro_3"/>
</dbReference>
<evidence type="ECO:0000259" key="1">
    <source>
        <dbReference type="Pfam" id="PF07969"/>
    </source>
</evidence>
<dbReference type="Gene3D" id="2.30.40.10">
    <property type="entry name" value="Urease, subunit C, domain 1"/>
    <property type="match status" value="1"/>
</dbReference>
<protein>
    <submittedName>
        <fullName evidence="3 4">Amidohydrolase</fullName>
    </submittedName>
    <submittedName>
        <fullName evidence="2">N-substituted formamide deformylase</fullName>
        <ecNumber evidence="2">3.5.1.91</ecNumber>
    </submittedName>
</protein>
<dbReference type="EC" id="3.5.1.91" evidence="2"/>
<evidence type="ECO:0000313" key="3">
    <source>
        <dbReference type="EMBL" id="MZZ17179.1"/>
    </source>
</evidence>
<evidence type="ECO:0000313" key="4">
    <source>
        <dbReference type="EMBL" id="RPM02464.1"/>
    </source>
</evidence>
<organism evidence="3 7">
    <name type="scientific">Pseudomonas aeruginosa</name>
    <dbReference type="NCBI Taxonomy" id="287"/>
    <lineage>
        <taxon>Bacteria</taxon>
        <taxon>Pseudomonadati</taxon>
        <taxon>Pseudomonadota</taxon>
        <taxon>Gammaproteobacteria</taxon>
        <taxon>Pseudomonadales</taxon>
        <taxon>Pseudomonadaceae</taxon>
        <taxon>Pseudomonas</taxon>
    </lineage>
</organism>
<reference evidence="4 6" key="3">
    <citation type="submission" date="2017-08" db="EMBL/GenBank/DDBJ databases">
        <authorList>
            <person name="Feschi L."/>
            <person name="Jeukens J."/>
            <person name="Emond-Rheault J.-G."/>
            <person name="Kukavica-Ibrulj I."/>
            <person name="Boyle B."/>
            <person name="Levesque R.C."/>
        </authorList>
    </citation>
    <scope>NUCLEOTIDE SEQUENCE [LARGE SCALE GENOMIC DNA]</scope>
    <source>
        <strain evidence="4 6">PA-W36</strain>
    </source>
</reference>
<sequence>MKQRIPTLLAGACLAIPLHALGAADLLVVNARIFTANPQQPFAEALAVEDGRILAVGDEAGLRALADGDSQVVDLGGKRLMPGLIDTHSHAVFGGLELAGADMGNEQVGLDELERRLRAWRDNGKARHGDMLNVSGMHTAYWSQVKDFRARFDHGEWADQPLAFIGSDHHTGWANAAMLKRAGIDAARVRALPEEQRNTIGHDADATPNGFLADAGLDAVLAVLPAPSAEQMLEAGRSAVRYSNSLGLTAWMDPAANGSPGDALFSLRPDENTVGVLPVYQRLAKGGELSAHVAALLVANPRSRPADLEVLDKVRQRFLGSPNLTLPGIKVFADGVPEYPAQTAALLEPYRNSRKTGELLIDPAHFGELVSAADARGWLVHVHAIGDRAVREALNGMQQARRDRDSGIAHSITHLQLVNPKEFERFRPLGVIASMQLYWAAADETTVDLMKPYISAFAYRYQYPAHSLLSKGATIAGASDWPVSSLSPWKAIQQAVTRKGPQGVLNAGERLDRQTMFYAYTRNAARTIGLEHRIGSLEPGKQADFIVLDRDVFEVPETQLGETKVLKTWFAGKPVYSSEG</sequence>
<reference evidence="5" key="2">
    <citation type="submission" date="2015-06" db="EMBL/GenBank/DDBJ databases">
        <authorList>
            <person name="Radhakrishnan Rajesh"/>
            <person name="Underwood Anthony"/>
            <person name="Al-Shahib Ali"/>
        </authorList>
    </citation>
    <scope>NUCLEOTIDE SEQUENCE [LARGE SCALE GENOMIC DNA]</scope>
    <source>
        <strain evidence="5">P19_London_7_VIM_2_05_10</strain>
    </source>
</reference>
<evidence type="ECO:0000313" key="2">
    <source>
        <dbReference type="EMBL" id="CRO16419.1"/>
    </source>
</evidence>
<evidence type="ECO:0000313" key="5">
    <source>
        <dbReference type="Proteomes" id="UP000045039"/>
    </source>
</evidence>
<reference evidence="4 6" key="4">
    <citation type="submission" date="2019-01" db="EMBL/GenBank/DDBJ databases">
        <title>The Pseudomonas aeruginosa pan-genome provides new insights on its population structure, horizontal gene transfer and pathogenicity.</title>
        <authorList>
            <person name="Freschi L."/>
            <person name="Vincent A.T."/>
            <person name="Jeukens J."/>
            <person name="Emond-Rheault J.-G."/>
            <person name="Kukavica-Ibrulj I."/>
            <person name="Dupont M.-J."/>
            <person name="Charette S.J."/>
            <person name="Boyle B."/>
            <person name="Levesque R.C."/>
        </authorList>
    </citation>
    <scope>NUCLEOTIDE SEQUENCE [LARGE SCALE GENOMIC DNA]</scope>
    <source>
        <strain evidence="4 6">PA-W36</strain>
    </source>
</reference>
<reference evidence="3" key="5">
    <citation type="submission" date="2020-01" db="EMBL/GenBank/DDBJ databases">
        <title>Bacteria Cultured from War Wounds Associated with the Conflict in Eastern Ukraine.</title>
        <authorList>
            <person name="Snesrud E."/>
            <person name="Galac M.R."/>
            <person name="Mc Gann P."/>
            <person name="Valentine K."/>
            <person name="Viacheslav K."/>
        </authorList>
    </citation>
    <scope>NUCLEOTIDE SEQUENCE</scope>
    <source>
        <strain evidence="3">VNMU148</strain>
    </source>
</reference>
<dbReference type="Pfam" id="PF07969">
    <property type="entry name" value="Amidohydro_3"/>
    <property type="match status" value="1"/>
</dbReference>
<dbReference type="EMBL" id="NSNE01000039">
    <property type="protein sequence ID" value="RPM02464.1"/>
    <property type="molecule type" value="Genomic_DNA"/>
</dbReference>
<dbReference type="Proteomes" id="UP000045039">
    <property type="component" value="Unassembled WGS sequence"/>
</dbReference>
<dbReference type="AlphaFoldDB" id="A0A0F6UCR8"/>
<accession>A0A0F6UCR8</accession>
<dbReference type="InterPro" id="IPR011059">
    <property type="entry name" value="Metal-dep_hydrolase_composite"/>
</dbReference>
<gene>
    <name evidence="2" type="primary">nfdA_1</name>
    <name evidence="3" type="ORF">GUL26_33450</name>
    <name evidence="4" type="ORF">IPC1295_32945</name>
    <name evidence="2" type="ORF">PAERUG_P19_London_7_VIM_2_05_10_00954</name>
</gene>
<dbReference type="EMBL" id="WXZT01000043">
    <property type="protein sequence ID" value="MZZ17179.1"/>
    <property type="molecule type" value="Genomic_DNA"/>
</dbReference>
<dbReference type="InterPro" id="IPR033932">
    <property type="entry name" value="YtcJ-like"/>
</dbReference>
<name>A0A0F6UCR8_PSEAI</name>
<proteinExistence type="predicted"/>
<reference evidence="2" key="1">
    <citation type="submission" date="2015-06" db="EMBL/GenBank/DDBJ databases">
        <authorList>
            <person name="Radhakrishnan R."/>
            <person name="Underwood A."/>
            <person name="Al-Shahib A."/>
        </authorList>
    </citation>
    <scope>NUCLEOTIDE SEQUENCE</scope>
    <source>
        <strain evidence="2">P19_London_7_VIM_2_05_10</strain>
    </source>
</reference>
<dbReference type="RefSeq" id="WP_003111567.1">
    <property type="nucleotide sequence ID" value="NZ_AP024513.1"/>
</dbReference>
<dbReference type="PANTHER" id="PTHR22642">
    <property type="entry name" value="IMIDAZOLONEPROPIONASE"/>
    <property type="match status" value="1"/>
</dbReference>
<dbReference type="PANTHER" id="PTHR22642:SF2">
    <property type="entry name" value="PROTEIN LONG AFTER FAR-RED 3"/>
    <property type="match status" value="1"/>
</dbReference>
<comment type="caution">
    <text evidence="3">The sequence shown here is derived from an EMBL/GenBank/DDBJ whole genome shotgun (WGS) entry which is preliminary data.</text>
</comment>
<dbReference type="Proteomes" id="UP000284767">
    <property type="component" value="Unassembled WGS sequence"/>
</dbReference>
<dbReference type="EMBL" id="CVVU01000038">
    <property type="protein sequence ID" value="CRO16419.1"/>
    <property type="molecule type" value="Genomic_DNA"/>
</dbReference>
<dbReference type="Proteomes" id="UP000644192">
    <property type="component" value="Unassembled WGS sequence"/>
</dbReference>
<dbReference type="GO" id="GO:0016810">
    <property type="term" value="F:hydrolase activity, acting on carbon-nitrogen (but not peptide) bonds"/>
    <property type="evidence" value="ECO:0007669"/>
    <property type="project" value="InterPro"/>
</dbReference>
<evidence type="ECO:0000313" key="6">
    <source>
        <dbReference type="Proteomes" id="UP000284767"/>
    </source>
</evidence>
<dbReference type="SUPFAM" id="SSF51338">
    <property type="entry name" value="Composite domain of metallo-dependent hydrolases"/>
    <property type="match status" value="1"/>
</dbReference>
<feature type="domain" description="Amidohydrolase 3" evidence="1">
    <location>
        <begin position="71"/>
        <end position="576"/>
    </location>
</feature>
<keyword evidence="3" id="KW-0378">Hydrolase</keyword>
<evidence type="ECO:0000313" key="7">
    <source>
        <dbReference type="Proteomes" id="UP000644192"/>
    </source>
</evidence>
<dbReference type="Gene3D" id="3.10.310.70">
    <property type="match status" value="1"/>
</dbReference>
<dbReference type="Gene3D" id="3.20.20.140">
    <property type="entry name" value="Metal-dependent hydrolases"/>
    <property type="match status" value="1"/>
</dbReference>
<dbReference type="CDD" id="cd01300">
    <property type="entry name" value="YtcJ_like"/>
    <property type="match status" value="1"/>
</dbReference>